<sequence length="121" mass="12909">MPLRIASFSAPLLASLLAAAPAFADLARITDRAAFAGLVQGRELSRLGVSLRVALDGSITGRALGRDVTGTWTWEGGMFCRTLDAGDRLFARNCQVVSVDGNSIRFHADQGTGDIADFRIR</sequence>
<evidence type="ECO:0000313" key="3">
    <source>
        <dbReference type="EMBL" id="QXL86645.1"/>
    </source>
</evidence>
<feature type="chain" id="PRO_5037747442" evidence="1">
    <location>
        <begin position="25"/>
        <end position="121"/>
    </location>
</feature>
<name>A0A975YEU0_9RHOB</name>
<protein>
    <submittedName>
        <fullName evidence="3">Dihydrodipicolinate reductase</fullName>
    </submittedName>
</protein>
<dbReference type="Proteomes" id="UP000693972">
    <property type="component" value="Unassembled WGS sequence"/>
</dbReference>
<dbReference type="EMBL" id="JAIMBW010000001">
    <property type="protein sequence ID" value="MBY4893956.1"/>
    <property type="molecule type" value="Genomic_DNA"/>
</dbReference>
<proteinExistence type="predicted"/>
<dbReference type="EMBL" id="CP078073">
    <property type="protein sequence ID" value="QXL86645.1"/>
    <property type="molecule type" value="Genomic_DNA"/>
</dbReference>
<feature type="signal peptide" evidence="1">
    <location>
        <begin position="1"/>
        <end position="24"/>
    </location>
</feature>
<evidence type="ECO:0000313" key="2">
    <source>
        <dbReference type="EMBL" id="MBY4893956.1"/>
    </source>
</evidence>
<gene>
    <name evidence="2" type="ORF">KUL25_14450</name>
    <name evidence="3" type="ORF">KUL25_14455</name>
</gene>
<dbReference type="RefSeq" id="WP_257893585.1">
    <property type="nucleotide sequence ID" value="NZ_JAIMBW010000001.1"/>
</dbReference>
<keyword evidence="4" id="KW-1185">Reference proteome</keyword>
<keyword evidence="1" id="KW-0732">Signal</keyword>
<evidence type="ECO:0000256" key="1">
    <source>
        <dbReference type="SAM" id="SignalP"/>
    </source>
</evidence>
<accession>A0A975YEU0</accession>
<organism evidence="3">
    <name type="scientific">Gymnodinialimonas phycosphaerae</name>
    <dbReference type="NCBI Taxonomy" id="2841589"/>
    <lineage>
        <taxon>Bacteria</taxon>
        <taxon>Pseudomonadati</taxon>
        <taxon>Pseudomonadota</taxon>
        <taxon>Alphaproteobacteria</taxon>
        <taxon>Rhodobacterales</taxon>
        <taxon>Paracoccaceae</taxon>
        <taxon>Gymnodinialimonas</taxon>
    </lineage>
</organism>
<dbReference type="AlphaFoldDB" id="A0A975YEU0"/>
<evidence type="ECO:0000313" key="4">
    <source>
        <dbReference type="Proteomes" id="UP000693972"/>
    </source>
</evidence>
<reference evidence="3 4" key="1">
    <citation type="submission" date="2021-07" db="EMBL/GenBank/DDBJ databases">
        <title>Karlodiniumbacter phycospheric gen. nov., sp. nov., a phycosphere bacterium isolated from karlodinium veneficum.</title>
        <authorList>
            <person name="Peng Y."/>
            <person name="Jiang L."/>
            <person name="Lee J."/>
        </authorList>
    </citation>
    <scope>NUCLEOTIDE SEQUENCE</scope>
    <source>
        <strain evidence="3 4">N5</strain>
    </source>
</reference>